<reference evidence="2 3" key="1">
    <citation type="journal article" date="2015" name="Nature">
        <title>rRNA introns, odd ribosomes, and small enigmatic genomes across a large radiation of phyla.</title>
        <authorList>
            <person name="Brown C.T."/>
            <person name="Hug L.A."/>
            <person name="Thomas B.C."/>
            <person name="Sharon I."/>
            <person name="Castelle C.J."/>
            <person name="Singh A."/>
            <person name="Wilkins M.J."/>
            <person name="Williams K.H."/>
            <person name="Banfield J.F."/>
        </authorList>
    </citation>
    <scope>NUCLEOTIDE SEQUENCE [LARGE SCALE GENOMIC DNA]</scope>
</reference>
<feature type="transmembrane region" description="Helical" evidence="1">
    <location>
        <begin position="387"/>
        <end position="415"/>
    </location>
</feature>
<keyword evidence="1" id="KW-0812">Transmembrane</keyword>
<dbReference type="EMBL" id="LBQH01000012">
    <property type="protein sequence ID" value="KKP77747.1"/>
    <property type="molecule type" value="Genomic_DNA"/>
</dbReference>
<keyword evidence="1" id="KW-1133">Transmembrane helix</keyword>
<keyword evidence="1" id="KW-0472">Membrane</keyword>
<evidence type="ECO:0000256" key="1">
    <source>
        <dbReference type="SAM" id="Phobius"/>
    </source>
</evidence>
<evidence type="ECO:0000313" key="3">
    <source>
        <dbReference type="Proteomes" id="UP000034816"/>
    </source>
</evidence>
<comment type="caution">
    <text evidence="2">The sequence shown here is derived from an EMBL/GenBank/DDBJ whole genome shotgun (WGS) entry which is preliminary data.</text>
</comment>
<protein>
    <submittedName>
        <fullName evidence="2">Uncharacterized protein</fullName>
    </submittedName>
</protein>
<accession>A0A0G0FE01</accession>
<sequence>MKDKLLSFVVLPSIMFALFLAFSPVGRVEATGGDEQVTICHHNEGSKGFVKNTVDVSSIFRNNGHLIHQDGQDIIPATVFDAYDSHVEHRHPYFDWSDFEWKWTAWEDGNAHNPSKSSQQERTVYTCPSGTTTIPGSTVRCSFSGMGNQTILNNNCIVLAEVTCPTTCGYAGGQVADGDGGLKNCTATNSCSTYRWCSPDETSPTGFKARAISISIPTPDDGGKAWESGKMINQYCAYPEAGTCPNECDYPGGTVADGLGGQKTCEPTNSCSTHRWCFPEQESETGFIARAISIDVTPVEGKPWESGKMIDQYCAYPTVGVCPTECGYEGGDEVADGKGGTMECQATQACEVPDDDEEDEGEVLGATDDNSKDTGVVLAATGPTDNIVVYVVELLLVAMAVLFTGTAIFTFTVFYPTLLDSFFVNTQDITVLQTNASENVQSSDLGELLTLKASTTSTVPFEVSNRYLPSNWEKKKTYVKYTYLGEYSPSVYSKLNELLKTDYSWRKQLNKEGDIVLSGPMFLKDGIYQLHVHNGLSLGKKYYLFGDLLDYLNSKDLLLGTVMKFGDVRLECTTVQRMEIEKESRISGDMDLVISTCLERNGDLRLVSGWKVITQ</sequence>
<name>A0A0G0FE01_9BACT</name>
<proteinExistence type="predicted"/>
<evidence type="ECO:0000313" key="2">
    <source>
        <dbReference type="EMBL" id="KKP77747.1"/>
    </source>
</evidence>
<dbReference type="Proteomes" id="UP000034816">
    <property type="component" value="Unassembled WGS sequence"/>
</dbReference>
<gene>
    <name evidence="2" type="ORF">UR73_C0012G0006</name>
</gene>
<dbReference type="AlphaFoldDB" id="A0A0G0FE01"/>
<organism evidence="2 3">
    <name type="scientific">candidate division WS6 bacterium GW2011_GWF1_35_23</name>
    <dbReference type="NCBI Taxonomy" id="1619097"/>
    <lineage>
        <taxon>Bacteria</taxon>
        <taxon>Candidatus Dojkabacteria</taxon>
    </lineage>
</organism>